<feature type="domain" description="Methyltransferase type 11" evidence="3">
    <location>
        <begin position="18"/>
        <end position="101"/>
    </location>
</feature>
<name>X6M389_RETFI</name>
<organism evidence="4 5">
    <name type="scientific">Reticulomyxa filosa</name>
    <dbReference type="NCBI Taxonomy" id="46433"/>
    <lineage>
        <taxon>Eukaryota</taxon>
        <taxon>Sar</taxon>
        <taxon>Rhizaria</taxon>
        <taxon>Retaria</taxon>
        <taxon>Foraminifera</taxon>
        <taxon>Monothalamids</taxon>
        <taxon>Reticulomyxidae</taxon>
        <taxon>Reticulomyxa</taxon>
    </lineage>
</organism>
<evidence type="ECO:0000259" key="3">
    <source>
        <dbReference type="Pfam" id="PF08241"/>
    </source>
</evidence>
<dbReference type="SUPFAM" id="SSF53335">
    <property type="entry name" value="S-adenosyl-L-methionine-dependent methyltransferases"/>
    <property type="match status" value="1"/>
</dbReference>
<evidence type="ECO:0000313" key="4">
    <source>
        <dbReference type="EMBL" id="ETO08116.1"/>
    </source>
</evidence>
<dbReference type="GO" id="GO:0005737">
    <property type="term" value="C:cytoplasm"/>
    <property type="evidence" value="ECO:0007669"/>
    <property type="project" value="TreeGrafter"/>
</dbReference>
<dbReference type="PANTHER" id="PTHR13069">
    <property type="entry name" value="ALKYLATED DNA REPAIR PROTEIN ALKB HOMOLOG 8"/>
    <property type="match status" value="1"/>
</dbReference>
<dbReference type="CDD" id="cd02440">
    <property type="entry name" value="AdoMet_MTases"/>
    <property type="match status" value="1"/>
</dbReference>
<proteinExistence type="predicted"/>
<dbReference type="PANTHER" id="PTHR13069:SF21">
    <property type="entry name" value="ALKYLATED DNA REPAIR PROTEIN ALKB HOMOLOG 8"/>
    <property type="match status" value="1"/>
</dbReference>
<dbReference type="InterPro" id="IPR013216">
    <property type="entry name" value="Methyltransf_11"/>
</dbReference>
<evidence type="ECO:0000256" key="2">
    <source>
        <dbReference type="ARBA" id="ARBA00022679"/>
    </source>
</evidence>
<accession>X6M389</accession>
<keyword evidence="5" id="KW-1185">Reference proteome</keyword>
<dbReference type="AlphaFoldDB" id="X6M389"/>
<dbReference type="Proteomes" id="UP000023152">
    <property type="component" value="Unassembled WGS sequence"/>
</dbReference>
<keyword evidence="1" id="KW-0489">Methyltransferase</keyword>
<evidence type="ECO:0000313" key="5">
    <source>
        <dbReference type="Proteomes" id="UP000023152"/>
    </source>
</evidence>
<dbReference type="OMA" id="RILICAW"/>
<evidence type="ECO:0000256" key="1">
    <source>
        <dbReference type="ARBA" id="ARBA00022603"/>
    </source>
</evidence>
<dbReference type="GO" id="GO:0030488">
    <property type="term" value="P:tRNA methylation"/>
    <property type="evidence" value="ECO:0007669"/>
    <property type="project" value="TreeGrafter"/>
</dbReference>
<dbReference type="GO" id="GO:0002098">
    <property type="term" value="P:tRNA wobble uridine modification"/>
    <property type="evidence" value="ECO:0007669"/>
    <property type="project" value="TreeGrafter"/>
</dbReference>
<reference evidence="4 5" key="1">
    <citation type="journal article" date="2013" name="Curr. Biol.">
        <title>The Genome of the Foraminiferan Reticulomyxa filosa.</title>
        <authorList>
            <person name="Glockner G."/>
            <person name="Hulsmann N."/>
            <person name="Schleicher M."/>
            <person name="Noegel A.A."/>
            <person name="Eichinger L."/>
            <person name="Gallinger C."/>
            <person name="Pawlowski J."/>
            <person name="Sierra R."/>
            <person name="Euteneuer U."/>
            <person name="Pillet L."/>
            <person name="Moustafa A."/>
            <person name="Platzer M."/>
            <person name="Groth M."/>
            <person name="Szafranski K."/>
            <person name="Schliwa M."/>
        </authorList>
    </citation>
    <scope>NUCLEOTIDE SEQUENCE [LARGE SCALE GENOMIC DNA]</scope>
</reference>
<dbReference type="GO" id="GO:0106335">
    <property type="term" value="F:tRNA (5-carboxymethyluridine(34)-5-O)-methyltransferase activity"/>
    <property type="evidence" value="ECO:0007669"/>
    <property type="project" value="TreeGrafter"/>
</dbReference>
<sequence length="284" mass="32530">MKFLQSVGNEMPSAIIADIGCGNGKYLKVLPQNVYGIGIDFSENLIDIVQRRKLEGLVGDALVAPFGDDSFDAVISIAVLHHISTQCRRLEAIKELIRICKSYDPQSNVCGRILICAWALEQEDDSKHQFDKEDVFVPWALDKKYVTPQFWEKLNQNENENINSQTKECPSDQSNNNNTALPSMALIEDPLKNVITFQRYCHVYRKGELEHLLQTVAHVVNFPSDPNSHKLPKQFRVEVLRSFFNKGNWCVEIRKLDVIKKKKKKAQILKKIFDSKFLAIKHKC</sequence>
<dbReference type="GO" id="GO:0008757">
    <property type="term" value="F:S-adenosylmethionine-dependent methyltransferase activity"/>
    <property type="evidence" value="ECO:0007669"/>
    <property type="project" value="InterPro"/>
</dbReference>
<protein>
    <recommendedName>
        <fullName evidence="3">Methyltransferase type 11 domain-containing protein</fullName>
    </recommendedName>
</protein>
<dbReference type="InterPro" id="IPR051422">
    <property type="entry name" value="AlkB_tRNA_MeTrf/Diox"/>
</dbReference>
<dbReference type="EMBL" id="ASPP01025341">
    <property type="protein sequence ID" value="ETO08116.1"/>
    <property type="molecule type" value="Genomic_DNA"/>
</dbReference>
<dbReference type="Pfam" id="PF08241">
    <property type="entry name" value="Methyltransf_11"/>
    <property type="match status" value="1"/>
</dbReference>
<dbReference type="OrthoDB" id="271595at2759"/>
<dbReference type="InterPro" id="IPR029063">
    <property type="entry name" value="SAM-dependent_MTases_sf"/>
</dbReference>
<dbReference type="Gene3D" id="3.40.50.150">
    <property type="entry name" value="Vaccinia Virus protein VP39"/>
    <property type="match status" value="1"/>
</dbReference>
<keyword evidence="2" id="KW-0808">Transferase</keyword>
<comment type="caution">
    <text evidence="4">The sequence shown here is derived from an EMBL/GenBank/DDBJ whole genome shotgun (WGS) entry which is preliminary data.</text>
</comment>
<dbReference type="GO" id="GO:0000049">
    <property type="term" value="F:tRNA binding"/>
    <property type="evidence" value="ECO:0007669"/>
    <property type="project" value="TreeGrafter"/>
</dbReference>
<gene>
    <name evidence="4" type="ORF">RFI_29274</name>
</gene>
<dbReference type="GO" id="GO:0005634">
    <property type="term" value="C:nucleus"/>
    <property type="evidence" value="ECO:0007669"/>
    <property type="project" value="TreeGrafter"/>
</dbReference>